<keyword evidence="2" id="KW-1185">Reference proteome</keyword>
<evidence type="ECO:0000313" key="1">
    <source>
        <dbReference type="EMBL" id="GME36999.1"/>
    </source>
</evidence>
<comment type="caution">
    <text evidence="1">The sequence shown here is derived from an EMBL/GenBank/DDBJ whole genome shotgun (WGS) entry which is preliminary data.</text>
</comment>
<protein>
    <submittedName>
        <fullName evidence="1">Uncharacterized protein</fullName>
    </submittedName>
</protein>
<name>A0ACB5SEC2_9PEZI</name>
<reference evidence="1" key="1">
    <citation type="submission" date="2024-09" db="EMBL/GenBank/DDBJ databases">
        <title>Draft Genome Sequences of Neofusicoccum parvum.</title>
        <authorList>
            <person name="Ashida A."/>
            <person name="Camagna M."/>
            <person name="Tanaka A."/>
            <person name="Takemoto D."/>
        </authorList>
    </citation>
    <scope>NUCLEOTIDE SEQUENCE</scope>
    <source>
        <strain evidence="1">PPO83</strain>
    </source>
</reference>
<dbReference type="Proteomes" id="UP001165186">
    <property type="component" value="Unassembled WGS sequence"/>
</dbReference>
<organism evidence="1 2">
    <name type="scientific">Neofusicoccum parvum</name>
    <dbReference type="NCBI Taxonomy" id="310453"/>
    <lineage>
        <taxon>Eukaryota</taxon>
        <taxon>Fungi</taxon>
        <taxon>Dikarya</taxon>
        <taxon>Ascomycota</taxon>
        <taxon>Pezizomycotina</taxon>
        <taxon>Dothideomycetes</taxon>
        <taxon>Dothideomycetes incertae sedis</taxon>
        <taxon>Botryosphaeriales</taxon>
        <taxon>Botryosphaeriaceae</taxon>
        <taxon>Neofusicoccum</taxon>
    </lineage>
</organism>
<accession>A0ACB5SEC2</accession>
<evidence type="ECO:0000313" key="2">
    <source>
        <dbReference type="Proteomes" id="UP001165186"/>
    </source>
</evidence>
<gene>
    <name evidence="1" type="primary">g12485</name>
    <name evidence="1" type="ORF">NpPPO83_00012485</name>
</gene>
<dbReference type="EMBL" id="BSXG01000309">
    <property type="protein sequence ID" value="GME36999.1"/>
    <property type="molecule type" value="Genomic_DNA"/>
</dbReference>
<proteinExistence type="predicted"/>
<sequence length="194" mass="20644">MEAILLPSVTLQWGNRAISQDNAREILFTAGYNTPTPEEEDSVLHNYPWVERPIAIDYGYSIRVGSNVFINFNCTIIDTCVVTIGSRTLIGPNVSFFSGTHPIDPDLRNGTNGPELGGKITIGEDCWIAGNVIILPGVSVGDGCTIGAGSVVTKDVPAYHVAAGNPARVLRKIERKFKAEQEAKTAGGCGGVEA</sequence>